<dbReference type="Pfam" id="PF24883">
    <property type="entry name" value="NPHP3_N"/>
    <property type="match status" value="1"/>
</dbReference>
<evidence type="ECO:0000256" key="1">
    <source>
        <dbReference type="ARBA" id="ARBA00022737"/>
    </source>
</evidence>
<dbReference type="Proteomes" id="UP000620124">
    <property type="component" value="Unassembled WGS sequence"/>
</dbReference>
<feature type="repeat" description="ANK" evidence="3">
    <location>
        <begin position="746"/>
        <end position="778"/>
    </location>
</feature>
<accession>A0A8H7DB64</accession>
<feature type="repeat" description="ANK" evidence="3">
    <location>
        <begin position="713"/>
        <end position="745"/>
    </location>
</feature>
<dbReference type="SUPFAM" id="SSF48403">
    <property type="entry name" value="Ankyrin repeat"/>
    <property type="match status" value="1"/>
</dbReference>
<dbReference type="PROSITE" id="PS50837">
    <property type="entry name" value="NACHT"/>
    <property type="match status" value="1"/>
</dbReference>
<dbReference type="PANTHER" id="PTHR24171">
    <property type="entry name" value="ANKYRIN REPEAT DOMAIN-CONTAINING PROTEIN 39-RELATED"/>
    <property type="match status" value="1"/>
</dbReference>
<evidence type="ECO:0000256" key="4">
    <source>
        <dbReference type="SAM" id="MobiDB-lite"/>
    </source>
</evidence>
<dbReference type="SMART" id="SM00248">
    <property type="entry name" value="ANK"/>
    <property type="match status" value="11"/>
</dbReference>
<dbReference type="Gene3D" id="3.40.50.300">
    <property type="entry name" value="P-loop containing nucleotide triphosphate hydrolases"/>
    <property type="match status" value="1"/>
</dbReference>
<name>A0A8H7DB64_9AGAR</name>
<organism evidence="6 7">
    <name type="scientific">Mycena venus</name>
    <dbReference type="NCBI Taxonomy" id="2733690"/>
    <lineage>
        <taxon>Eukaryota</taxon>
        <taxon>Fungi</taxon>
        <taxon>Dikarya</taxon>
        <taxon>Basidiomycota</taxon>
        <taxon>Agaricomycotina</taxon>
        <taxon>Agaricomycetes</taxon>
        <taxon>Agaricomycetidae</taxon>
        <taxon>Agaricales</taxon>
        <taxon>Marasmiineae</taxon>
        <taxon>Mycenaceae</taxon>
        <taxon>Mycena</taxon>
    </lineage>
</organism>
<dbReference type="InterPro" id="IPR002110">
    <property type="entry name" value="Ankyrin_rpt"/>
</dbReference>
<evidence type="ECO:0000313" key="7">
    <source>
        <dbReference type="Proteomes" id="UP000620124"/>
    </source>
</evidence>
<feature type="repeat" description="ANK" evidence="3">
    <location>
        <begin position="618"/>
        <end position="650"/>
    </location>
</feature>
<dbReference type="InterPro" id="IPR027417">
    <property type="entry name" value="P-loop_NTPase"/>
</dbReference>
<reference evidence="6" key="1">
    <citation type="submission" date="2020-05" db="EMBL/GenBank/DDBJ databases">
        <title>Mycena genomes resolve the evolution of fungal bioluminescence.</title>
        <authorList>
            <person name="Tsai I.J."/>
        </authorList>
    </citation>
    <scope>NUCLEOTIDE SEQUENCE</scope>
    <source>
        <strain evidence="6">CCC161011</strain>
    </source>
</reference>
<dbReference type="SUPFAM" id="SSF52540">
    <property type="entry name" value="P-loop containing nucleoside triphosphate hydrolases"/>
    <property type="match status" value="1"/>
</dbReference>
<feature type="repeat" description="ANK" evidence="3">
    <location>
        <begin position="576"/>
        <end position="608"/>
    </location>
</feature>
<dbReference type="EMBL" id="JACAZI010000003">
    <property type="protein sequence ID" value="KAF7365653.1"/>
    <property type="molecule type" value="Genomic_DNA"/>
</dbReference>
<dbReference type="PRINTS" id="PR01415">
    <property type="entry name" value="ANKYRIN"/>
</dbReference>
<evidence type="ECO:0000256" key="2">
    <source>
        <dbReference type="ARBA" id="ARBA00023043"/>
    </source>
</evidence>
<dbReference type="InterPro" id="IPR036770">
    <property type="entry name" value="Ankyrin_rpt-contain_sf"/>
</dbReference>
<feature type="repeat" description="ANK" evidence="3">
    <location>
        <begin position="682"/>
        <end position="714"/>
    </location>
</feature>
<dbReference type="AlphaFoldDB" id="A0A8H7DB64"/>
<feature type="domain" description="NACHT" evidence="5">
    <location>
        <begin position="121"/>
        <end position="269"/>
    </location>
</feature>
<gene>
    <name evidence="6" type="ORF">MVEN_00438900</name>
</gene>
<feature type="repeat" description="ANK" evidence="3">
    <location>
        <begin position="811"/>
        <end position="843"/>
    </location>
</feature>
<dbReference type="PROSITE" id="PS50088">
    <property type="entry name" value="ANK_REPEAT"/>
    <property type="match status" value="10"/>
</dbReference>
<keyword evidence="2 3" id="KW-0040">ANK repeat</keyword>
<keyword evidence="1" id="KW-0677">Repeat</keyword>
<keyword evidence="7" id="KW-1185">Reference proteome</keyword>
<sequence>MEDPSNSHEVMTSGSIQINVERMMGGTGGPGGQATHGGTGGTGGHGHGARIIDRAQNVIIHNHSDANQILDTALEAKLEKWLDAPDPKEKQSRFCGLENRSPCTWLFDDTRFILWRNNSGELLWIEGASGTGKTIVSSMIIEQLFKDQASHNNIDSTAVAYFYFDFTDLGRQSVENALRRLVLQLSHQSPVPYATLVQHYNSCKGQTVPTYLELLIILEKLLRTLGRTYLVLDALDECKTEDQDRVVDLIHKISGWSDIQLHVLVTSQPRDVFEKTFLSLKKLSRIRIQADTASDDIRLYISNELVSKSELQIWKPEWGQITNYITQKSAGMFRLAYCLLEQLKECVRLYDLQEALDSLPDNLHDLYARSLRSIPKKHLSDVQRLLHWLVFSEWPLTLAELEDTIAFDFSNSEHYAFDPHRRPKRGIFVKWLSGLVSIESAWQKSILDSDGFYRGECTVSLAHSSVQDYLLLDQEKHPSSCNSCPIHVTEEAAHRLMTQICVCYLLHFADHPLNPETFANYPLAMYAARNWRHHLLRCHDQTAFLNLTTQLLEVGSGQYTALNQLSWGPYPDWSDTVYAPLHLCAVLGYIEGVRFLLDGGADVNAMSRCLSVFHRSHMHNTALQAASANGHLAIVRLLLEKGADVNAGDRSATALQLASRHGHIEIIRLLLENRADVNAKGEEGTAMQLASKNGHLEIVHLLLEKGADIHTMGDDSALLFASKGGHFEIVQLLLKNGADITAMDKRNHTALQWASWHGHLETARLLVEKGADINVVGGNGTALQLASKEGHIKVVHFLLEEGADVNAMSERDYSALQEASAKGHLEVVCLLLEKGAEVNATNERNYSALQLASWYGHLDCVRLLLENGANINVSNGDTPLQLASEEGRLEIVKLLLEVGADVNAQAGRYGTAWQSASWGHHTDIANLLLEHGAIPVGETTSWEEWLTSFSDYDSESDEE</sequence>
<evidence type="ECO:0000259" key="5">
    <source>
        <dbReference type="PROSITE" id="PS50837"/>
    </source>
</evidence>
<dbReference type="GO" id="GO:0004842">
    <property type="term" value="F:ubiquitin-protein transferase activity"/>
    <property type="evidence" value="ECO:0007669"/>
    <property type="project" value="TreeGrafter"/>
</dbReference>
<feature type="repeat" description="ANK" evidence="3">
    <location>
        <begin position="778"/>
        <end position="810"/>
    </location>
</feature>
<feature type="repeat" description="ANK" evidence="3">
    <location>
        <begin position="650"/>
        <end position="682"/>
    </location>
</feature>
<feature type="repeat" description="ANK" evidence="3">
    <location>
        <begin position="844"/>
        <end position="876"/>
    </location>
</feature>
<dbReference type="Pfam" id="PF00023">
    <property type="entry name" value="Ank"/>
    <property type="match status" value="2"/>
</dbReference>
<dbReference type="GO" id="GO:0085020">
    <property type="term" value="P:protein K6-linked ubiquitination"/>
    <property type="evidence" value="ECO:0007669"/>
    <property type="project" value="TreeGrafter"/>
</dbReference>
<evidence type="ECO:0000256" key="3">
    <source>
        <dbReference type="PROSITE-ProRule" id="PRU00023"/>
    </source>
</evidence>
<dbReference type="Pfam" id="PF12796">
    <property type="entry name" value="Ank_2"/>
    <property type="match status" value="3"/>
</dbReference>
<feature type="compositionally biased region" description="Gly residues" evidence="4">
    <location>
        <begin position="25"/>
        <end position="46"/>
    </location>
</feature>
<evidence type="ECO:0000313" key="6">
    <source>
        <dbReference type="EMBL" id="KAF7365653.1"/>
    </source>
</evidence>
<dbReference type="OrthoDB" id="3044196at2759"/>
<feature type="repeat" description="ANK" evidence="3">
    <location>
        <begin position="875"/>
        <end position="907"/>
    </location>
</feature>
<dbReference type="Gene3D" id="1.25.40.20">
    <property type="entry name" value="Ankyrin repeat-containing domain"/>
    <property type="match status" value="3"/>
</dbReference>
<dbReference type="InterPro" id="IPR007111">
    <property type="entry name" value="NACHT_NTPase"/>
</dbReference>
<dbReference type="InterPro" id="IPR056884">
    <property type="entry name" value="NPHP3-like_N"/>
</dbReference>
<feature type="region of interest" description="Disordered" evidence="4">
    <location>
        <begin position="22"/>
        <end position="47"/>
    </location>
</feature>
<protein>
    <submittedName>
        <fullName evidence="6">Ankyrin repeat-containing domain protein</fullName>
    </submittedName>
</protein>
<comment type="caution">
    <text evidence="6">The sequence shown here is derived from an EMBL/GenBank/DDBJ whole genome shotgun (WGS) entry which is preliminary data.</text>
</comment>
<dbReference type="PROSITE" id="PS50297">
    <property type="entry name" value="ANK_REP_REGION"/>
    <property type="match status" value="10"/>
</dbReference>
<proteinExistence type="predicted"/>